<feature type="region of interest" description="Disordered" evidence="7">
    <location>
        <begin position="864"/>
        <end position="925"/>
    </location>
</feature>
<dbReference type="EMBL" id="AP029266">
    <property type="protein sequence ID" value="BFF99893.1"/>
    <property type="molecule type" value="Genomic_DNA"/>
</dbReference>
<dbReference type="SMART" id="SM00408">
    <property type="entry name" value="IGc2"/>
    <property type="match status" value="1"/>
</dbReference>
<dbReference type="SMART" id="SM00369">
    <property type="entry name" value="LRR_TYP"/>
    <property type="match status" value="4"/>
</dbReference>
<dbReference type="Gene3D" id="3.80.10.10">
    <property type="entry name" value="Ribonuclease Inhibitor"/>
    <property type="match status" value="2"/>
</dbReference>
<evidence type="ECO:0000256" key="6">
    <source>
        <dbReference type="ARBA" id="ARBA00023319"/>
    </source>
</evidence>
<evidence type="ECO:0000256" key="8">
    <source>
        <dbReference type="SAM" id="Phobius"/>
    </source>
</evidence>
<accession>A0AAU9FVL7</accession>
<dbReference type="InterPro" id="IPR003599">
    <property type="entry name" value="Ig_sub"/>
</dbReference>
<dbReference type="InterPro" id="IPR007110">
    <property type="entry name" value="Ig-like_dom"/>
</dbReference>
<keyword evidence="1" id="KW-0433">Leucine-rich repeat</keyword>
<dbReference type="PROSITE" id="PS50835">
    <property type="entry name" value="IG_LIKE"/>
    <property type="match status" value="1"/>
</dbReference>
<feature type="compositionally biased region" description="Polar residues" evidence="7">
    <location>
        <begin position="901"/>
        <end position="914"/>
    </location>
</feature>
<evidence type="ECO:0000313" key="11">
    <source>
        <dbReference type="Proteomes" id="UP001500889"/>
    </source>
</evidence>
<gene>
    <name evidence="10" type="ORF">DMAD_00025</name>
</gene>
<dbReference type="InterPro" id="IPR032675">
    <property type="entry name" value="LRR_dom_sf"/>
</dbReference>
<dbReference type="SMART" id="SM00409">
    <property type="entry name" value="IG"/>
    <property type="match status" value="1"/>
</dbReference>
<keyword evidence="11" id="KW-1185">Reference proteome</keyword>
<evidence type="ECO:0000256" key="3">
    <source>
        <dbReference type="ARBA" id="ARBA00022737"/>
    </source>
</evidence>
<keyword evidence="5" id="KW-0325">Glycoprotein</keyword>
<dbReference type="InterPro" id="IPR050467">
    <property type="entry name" value="LRFN"/>
</dbReference>
<dbReference type="SUPFAM" id="SSF48726">
    <property type="entry name" value="Immunoglobulin"/>
    <property type="match status" value="1"/>
</dbReference>
<dbReference type="FunFam" id="3.80.10.10:FF:000082">
    <property type="entry name" value="Leucine-rich repeat-containing 24"/>
    <property type="match status" value="1"/>
</dbReference>
<dbReference type="InterPro" id="IPR013098">
    <property type="entry name" value="Ig_I-set"/>
</dbReference>
<keyword evidence="4" id="KW-1015">Disulfide bond</keyword>
<name>A0AAU9FVL7_DROMD</name>
<keyword evidence="8" id="KW-1133">Transmembrane helix</keyword>
<keyword evidence="2" id="KW-0732">Signal</keyword>
<dbReference type="Pfam" id="PF13855">
    <property type="entry name" value="LRR_8"/>
    <property type="match status" value="1"/>
</dbReference>
<protein>
    <recommendedName>
        <fullName evidence="9">Ig-like domain-containing protein</fullName>
    </recommendedName>
</protein>
<feature type="compositionally biased region" description="Polar residues" evidence="7">
    <location>
        <begin position="704"/>
        <end position="723"/>
    </location>
</feature>
<dbReference type="FunFam" id="2.60.40.10:FF:000032">
    <property type="entry name" value="palladin isoform X1"/>
    <property type="match status" value="1"/>
</dbReference>
<feature type="compositionally biased region" description="Acidic residues" evidence="7">
    <location>
        <begin position="915"/>
        <end position="925"/>
    </location>
</feature>
<feature type="region of interest" description="Disordered" evidence="7">
    <location>
        <begin position="499"/>
        <end position="518"/>
    </location>
</feature>
<dbReference type="SMART" id="SM00082">
    <property type="entry name" value="LRRCT"/>
    <property type="match status" value="1"/>
</dbReference>
<proteinExistence type="predicted"/>
<evidence type="ECO:0000259" key="9">
    <source>
        <dbReference type="PROSITE" id="PS50835"/>
    </source>
</evidence>
<keyword evidence="3" id="KW-0677">Repeat</keyword>
<dbReference type="InterPro" id="IPR001611">
    <property type="entry name" value="Leu-rich_rpt"/>
</dbReference>
<keyword evidence="6" id="KW-0393">Immunoglobulin domain</keyword>
<evidence type="ECO:0000256" key="5">
    <source>
        <dbReference type="ARBA" id="ARBA00023180"/>
    </source>
</evidence>
<keyword evidence="8" id="KW-0472">Membrane</keyword>
<evidence type="ECO:0000256" key="2">
    <source>
        <dbReference type="ARBA" id="ARBA00022729"/>
    </source>
</evidence>
<feature type="transmembrane region" description="Helical" evidence="8">
    <location>
        <begin position="423"/>
        <end position="448"/>
    </location>
</feature>
<dbReference type="InterPro" id="IPR013783">
    <property type="entry name" value="Ig-like_fold"/>
</dbReference>
<feature type="transmembrane region" description="Helical" evidence="8">
    <location>
        <begin position="21"/>
        <end position="39"/>
    </location>
</feature>
<evidence type="ECO:0000256" key="1">
    <source>
        <dbReference type="ARBA" id="ARBA00022614"/>
    </source>
</evidence>
<feature type="compositionally biased region" description="Polar residues" evidence="7">
    <location>
        <begin position="864"/>
        <end position="881"/>
    </location>
</feature>
<evidence type="ECO:0000313" key="10">
    <source>
        <dbReference type="EMBL" id="BFF99893.1"/>
    </source>
</evidence>
<dbReference type="GO" id="GO:0071944">
    <property type="term" value="C:cell periphery"/>
    <property type="evidence" value="ECO:0007669"/>
    <property type="project" value="UniProtKB-ARBA"/>
</dbReference>
<evidence type="ECO:0000256" key="7">
    <source>
        <dbReference type="SAM" id="MobiDB-lite"/>
    </source>
</evidence>
<dbReference type="InterPro" id="IPR036179">
    <property type="entry name" value="Ig-like_dom_sf"/>
</dbReference>
<dbReference type="InterPro" id="IPR000483">
    <property type="entry name" value="Cys-rich_flank_reg_C"/>
</dbReference>
<dbReference type="PANTHER" id="PTHR45842">
    <property type="entry name" value="SYNAPTIC ADHESION-LIKE MOLECULE SALM"/>
    <property type="match status" value="1"/>
</dbReference>
<reference evidence="10 11" key="1">
    <citation type="submission" date="2024-02" db="EMBL/GenBank/DDBJ databases">
        <title>A chromosome-level genome assembly of Drosophila madeirensis, a fruit fly species endemic to Madeira island.</title>
        <authorList>
            <person name="Tomihara K."/>
            <person name="Llopart A."/>
            <person name="Yamamoto D."/>
        </authorList>
    </citation>
    <scope>NUCLEOTIDE SEQUENCE [LARGE SCALE GENOMIC DNA]</scope>
    <source>
        <strain evidence="10 11">RF1</strain>
    </source>
</reference>
<dbReference type="PANTHER" id="PTHR45842:SF12">
    <property type="entry name" value="KEKKON 5, ISOFORM A"/>
    <property type="match status" value="1"/>
</dbReference>
<dbReference type="InterPro" id="IPR003591">
    <property type="entry name" value="Leu-rich_rpt_typical-subtyp"/>
</dbReference>
<dbReference type="SUPFAM" id="SSF52058">
    <property type="entry name" value="L domain-like"/>
    <property type="match status" value="1"/>
</dbReference>
<dbReference type="Gene3D" id="2.60.40.10">
    <property type="entry name" value="Immunoglobulins"/>
    <property type="match status" value="1"/>
</dbReference>
<organism evidence="10 11">
    <name type="scientific">Drosophila madeirensis</name>
    <name type="common">Fruit fly</name>
    <dbReference type="NCBI Taxonomy" id="30013"/>
    <lineage>
        <taxon>Eukaryota</taxon>
        <taxon>Metazoa</taxon>
        <taxon>Ecdysozoa</taxon>
        <taxon>Arthropoda</taxon>
        <taxon>Hexapoda</taxon>
        <taxon>Insecta</taxon>
        <taxon>Pterygota</taxon>
        <taxon>Neoptera</taxon>
        <taxon>Endopterygota</taxon>
        <taxon>Diptera</taxon>
        <taxon>Brachycera</taxon>
        <taxon>Muscomorpha</taxon>
        <taxon>Ephydroidea</taxon>
        <taxon>Drosophilidae</taxon>
        <taxon>Drosophila</taxon>
        <taxon>Sophophora</taxon>
    </lineage>
</organism>
<feature type="domain" description="Ig-like" evidence="9">
    <location>
        <begin position="288"/>
        <end position="386"/>
    </location>
</feature>
<dbReference type="InterPro" id="IPR003598">
    <property type="entry name" value="Ig_sub2"/>
</dbReference>
<evidence type="ECO:0000256" key="4">
    <source>
        <dbReference type="ARBA" id="ARBA00023157"/>
    </source>
</evidence>
<dbReference type="Pfam" id="PF07679">
    <property type="entry name" value="I-set"/>
    <property type="match status" value="1"/>
</dbReference>
<dbReference type="Proteomes" id="UP001500889">
    <property type="component" value="Chromosome A"/>
</dbReference>
<sequence>MTVRQRHHPGLRRRSQQSVTCGRICVGVMTLFLLLLSLAHEAVGHMDWMQSCSNCHCHWNSGKKSADCKNKSLAKIPQDMSNEMQVVDFTHNQIPELRREEFLLAGLPNLHKVYLRNCTIQEVHREAFKGLHILIELDISSNRIRELHPGTFAGLEKLRNVIINNNEVEVMRNHLFVNLSYLSRIEFRNNRLKQVQLNVFVGSLPISAISLEQNQLTHLHMETFKDLQKLMHLSLQGNVWNCSCELQAFRDFAISKRLYTPPTNCQEPPQLRGKLWSEVPSENFACRPRILGTIRSFFEANQDNITLPCRIMGSPHPNITWIYNKRPLNLNDPRIQVLNSLEQLPLQQISQVMTSELRIYGVRASDKGSYICVADNKGGKAEAEFQLLVDGDYVGAASASDGFGGLGMSGAIGASTSDPQTNVFLIICLITTTLLLLLIIVVLTLFWYCRRVKTYQKDTTMISVDGLISSKLDKTHNGSMLEGSVIMEMQKSLLNEVNPVEKPPRRTDVENVDGGDDGHEMKKTLLDETVYVSNHLQEDETHSVALSDKTATPRSRHTYVDDAYGNSLPPDLLSFPARVPPTTPSMQSSQSNIPDQVFYGIRSPPLASPVYAHMTPHGIYGTTTISAATNNGYMTLQHPKARNLALIASANNSRQHQQMAVALHHQQAAASPFLPAPVVYSPTTAVVMKQGYMTIPRKPRAPSWTPSTSGALTYPGTQLSDFQSPTSPDPSETETETTAELQAEPVYDNLGLRTTAGGNSTLNLHQALGAQGAQQLYSMRDRPLPATPSLTSVASAANGTKIYEPIHELIQQQQQHMQRQYQQPHMYPSETESLSGVKNHGIAILPGASISAAGLGHSTCFSSSMVTSGSPTHSSVANSASPKIAKIPPRPPPKPKKKMSVTATRSGQGSTSQLFDDEGEDGTEV</sequence>
<feature type="region of interest" description="Disordered" evidence="7">
    <location>
        <begin position="696"/>
        <end position="740"/>
    </location>
</feature>
<dbReference type="AlphaFoldDB" id="A0AAU9FVL7"/>
<keyword evidence="8" id="KW-0812">Transmembrane</keyword>